<dbReference type="PANTHER" id="PTHR34387:SF1">
    <property type="entry name" value="PERIPLASMIC IMMUNOGENIC PROTEIN"/>
    <property type="match status" value="1"/>
</dbReference>
<sequence>MYYPYVPQQVYRQPERRRMTVTGEGSVSAQPDTVSIQLGVRTESESVLQAEQENASVMNQVIDALIGTGIPRENIKTASFTISPLYDFVEGEQVFRGYQVINSITVELNDVSKAGLVIDTAVQNGVNQVSSLQFSLQNPEIYYNDALDKALKNAISKATSIAQSLQVNLDPTPVKITEQVAELQPRFQTFAALESTTPIEPGQLKIRATVKAIFQY</sequence>
<evidence type="ECO:0000313" key="2">
    <source>
        <dbReference type="Proteomes" id="UP001597221"/>
    </source>
</evidence>
<dbReference type="Gene3D" id="3.30.70.2970">
    <property type="entry name" value="Protein of unknown function (DUF541), domain 2"/>
    <property type="match status" value="1"/>
</dbReference>
<gene>
    <name evidence="1" type="ORF">ACFSBH_05855</name>
</gene>
<protein>
    <submittedName>
        <fullName evidence="1">SIMPL domain-containing protein</fullName>
    </submittedName>
</protein>
<dbReference type="EMBL" id="JBHUDE010000028">
    <property type="protein sequence ID" value="MFD1607172.1"/>
    <property type="molecule type" value="Genomic_DNA"/>
</dbReference>
<dbReference type="InterPro" id="IPR052022">
    <property type="entry name" value="26kDa_periplasmic_antigen"/>
</dbReference>
<organism evidence="1 2">
    <name type="scientific">Oceanobacillus luteolus</name>
    <dbReference type="NCBI Taxonomy" id="1274358"/>
    <lineage>
        <taxon>Bacteria</taxon>
        <taxon>Bacillati</taxon>
        <taxon>Bacillota</taxon>
        <taxon>Bacilli</taxon>
        <taxon>Bacillales</taxon>
        <taxon>Bacillaceae</taxon>
        <taxon>Oceanobacillus</taxon>
    </lineage>
</organism>
<accession>A0ABW4HQ42</accession>
<name>A0ABW4HQ42_9BACI</name>
<evidence type="ECO:0000313" key="1">
    <source>
        <dbReference type="EMBL" id="MFD1607172.1"/>
    </source>
</evidence>
<dbReference type="InterPro" id="IPR007497">
    <property type="entry name" value="SIMPL/DUF541"/>
</dbReference>
<keyword evidence="2" id="KW-1185">Reference proteome</keyword>
<reference evidence="2" key="1">
    <citation type="journal article" date="2019" name="Int. J. Syst. Evol. Microbiol.">
        <title>The Global Catalogue of Microorganisms (GCM) 10K type strain sequencing project: providing services to taxonomists for standard genome sequencing and annotation.</title>
        <authorList>
            <consortium name="The Broad Institute Genomics Platform"/>
            <consortium name="The Broad Institute Genome Sequencing Center for Infectious Disease"/>
            <person name="Wu L."/>
            <person name="Ma J."/>
        </authorList>
    </citation>
    <scope>NUCLEOTIDE SEQUENCE [LARGE SCALE GENOMIC DNA]</scope>
    <source>
        <strain evidence="2">CGMCC 1.12376</strain>
    </source>
</reference>
<dbReference type="RefSeq" id="WP_251513449.1">
    <property type="nucleotide sequence ID" value="NZ_JAMBON010000011.1"/>
</dbReference>
<comment type="caution">
    <text evidence="1">The sequence shown here is derived from an EMBL/GenBank/DDBJ whole genome shotgun (WGS) entry which is preliminary data.</text>
</comment>
<dbReference type="Pfam" id="PF04402">
    <property type="entry name" value="SIMPL"/>
    <property type="match status" value="1"/>
</dbReference>
<dbReference type="Proteomes" id="UP001597221">
    <property type="component" value="Unassembled WGS sequence"/>
</dbReference>
<proteinExistence type="predicted"/>
<dbReference type="Gene3D" id="3.30.110.170">
    <property type="entry name" value="Protein of unknown function (DUF541), domain 1"/>
    <property type="match status" value="1"/>
</dbReference>
<dbReference type="PANTHER" id="PTHR34387">
    <property type="entry name" value="SLR1258 PROTEIN"/>
    <property type="match status" value="1"/>
</dbReference>